<reference evidence="2" key="1">
    <citation type="journal article" date="2020" name="Appl. Environ. Microbiol.">
        <title>Medium-Chain Fatty Acid Synthesis by 'Candidatus Weimeria bifida' gen. nov., sp. nov., and 'Candidatus Pseudoramibacter fermentans' sp. nov.</title>
        <authorList>
            <person name="Scarborough M.J."/>
            <person name="Myers K.S."/>
            <person name="Donohue T.J."/>
            <person name="Noguera D.R."/>
        </authorList>
    </citation>
    <scope>NUCLEOTIDE SEQUENCE</scope>
    <source>
        <strain evidence="2">EUB1.1</strain>
    </source>
</reference>
<accession>A0A6L5GP85</accession>
<keyword evidence="1" id="KW-1133">Transmembrane helix</keyword>
<keyword evidence="3" id="KW-1185">Reference proteome</keyword>
<dbReference type="Gene3D" id="3.30.700.10">
    <property type="entry name" value="Glycoprotein, Type 4 Pilin"/>
    <property type="match status" value="1"/>
</dbReference>
<evidence type="ECO:0000313" key="2">
    <source>
        <dbReference type="EMBL" id="MQM72014.1"/>
    </source>
</evidence>
<evidence type="ECO:0008006" key="4">
    <source>
        <dbReference type="Google" id="ProtNLM"/>
    </source>
</evidence>
<keyword evidence="1" id="KW-0812">Transmembrane</keyword>
<gene>
    <name evidence="2" type="ORF">FRC53_00970</name>
</gene>
<organism evidence="2 3">
    <name type="scientific">Candidatus Pseudoramibacter fermentans</name>
    <dbReference type="NCBI Taxonomy" id="2594427"/>
    <lineage>
        <taxon>Bacteria</taxon>
        <taxon>Bacillati</taxon>
        <taxon>Bacillota</taxon>
        <taxon>Clostridia</taxon>
        <taxon>Eubacteriales</taxon>
        <taxon>Eubacteriaceae</taxon>
        <taxon>Pseudoramibacter</taxon>
    </lineage>
</organism>
<dbReference type="AlphaFoldDB" id="A0A6L5GP85"/>
<protein>
    <recommendedName>
        <fullName evidence="4">Type II secretion system protein</fullName>
    </recommendedName>
</protein>
<keyword evidence="1" id="KW-0472">Membrane</keyword>
<proteinExistence type="predicted"/>
<feature type="transmembrane region" description="Helical" evidence="1">
    <location>
        <begin position="20"/>
        <end position="39"/>
    </location>
</feature>
<name>A0A6L5GP85_9FIRM</name>
<evidence type="ECO:0000313" key="3">
    <source>
        <dbReference type="Proteomes" id="UP000473648"/>
    </source>
</evidence>
<dbReference type="Proteomes" id="UP000473648">
    <property type="component" value="Unassembled WGS sequence"/>
</dbReference>
<sequence length="155" mass="16790">MDSLEIRRGRRSWGPLLMELLMAVLIFALVSAAAVMGFTKARALSTEASRVSWAADRAGDISAVFSRADSVQGFADSLIQAYPKTAAAADSKGRTVLTQAYTAALAPTAQMKKAAVTVTVTVWTKDGTMYGAIVIRDRQRHTKLYRLSCRRYIGG</sequence>
<comment type="caution">
    <text evidence="2">The sequence shown here is derived from an EMBL/GenBank/DDBJ whole genome shotgun (WGS) entry which is preliminary data.</text>
</comment>
<evidence type="ECO:0000256" key="1">
    <source>
        <dbReference type="SAM" id="Phobius"/>
    </source>
</evidence>
<dbReference type="EMBL" id="VOGB01000003">
    <property type="protein sequence ID" value="MQM72014.1"/>
    <property type="molecule type" value="Genomic_DNA"/>
</dbReference>